<dbReference type="EMBL" id="AMWN01000003">
    <property type="protein sequence ID" value="EXJ90218.1"/>
    <property type="molecule type" value="Genomic_DNA"/>
</dbReference>
<feature type="compositionally biased region" description="Basic residues" evidence="1">
    <location>
        <begin position="133"/>
        <end position="142"/>
    </location>
</feature>
<keyword evidence="4" id="KW-1185">Reference proteome</keyword>
<comment type="caution">
    <text evidence="3">The sequence shown here is derived from an EMBL/GenBank/DDBJ whole genome shotgun (WGS) entry which is preliminary data.</text>
</comment>
<proteinExistence type="predicted"/>
<dbReference type="GeneID" id="19158211"/>
<evidence type="ECO:0000259" key="2">
    <source>
        <dbReference type="Pfam" id="PF13867"/>
    </source>
</evidence>
<evidence type="ECO:0000256" key="1">
    <source>
        <dbReference type="SAM" id="MobiDB-lite"/>
    </source>
</evidence>
<dbReference type="eggNOG" id="ENOG502RZ9X">
    <property type="taxonomic scope" value="Eukaryota"/>
</dbReference>
<feature type="region of interest" description="Disordered" evidence="1">
    <location>
        <begin position="1"/>
        <end position="43"/>
    </location>
</feature>
<dbReference type="InterPro" id="IPR038291">
    <property type="entry name" value="SAP30_C_sf"/>
</dbReference>
<accession>W9YCF9</accession>
<reference evidence="3 4" key="1">
    <citation type="submission" date="2013-03" db="EMBL/GenBank/DDBJ databases">
        <title>The Genome Sequence of Capronia coronata CBS 617.96.</title>
        <authorList>
            <consortium name="The Broad Institute Genomics Platform"/>
            <person name="Cuomo C."/>
            <person name="de Hoog S."/>
            <person name="Gorbushina A."/>
            <person name="Walker B."/>
            <person name="Young S.K."/>
            <person name="Zeng Q."/>
            <person name="Gargeya S."/>
            <person name="Fitzgerald M."/>
            <person name="Haas B."/>
            <person name="Abouelleil A."/>
            <person name="Allen A.W."/>
            <person name="Alvarado L."/>
            <person name="Arachchi H.M."/>
            <person name="Berlin A.M."/>
            <person name="Chapman S.B."/>
            <person name="Gainer-Dewar J."/>
            <person name="Goldberg J."/>
            <person name="Griggs A."/>
            <person name="Gujja S."/>
            <person name="Hansen M."/>
            <person name="Howarth C."/>
            <person name="Imamovic A."/>
            <person name="Ireland A."/>
            <person name="Larimer J."/>
            <person name="McCowan C."/>
            <person name="Murphy C."/>
            <person name="Pearson M."/>
            <person name="Poon T.W."/>
            <person name="Priest M."/>
            <person name="Roberts A."/>
            <person name="Saif S."/>
            <person name="Shea T."/>
            <person name="Sisk P."/>
            <person name="Sykes S."/>
            <person name="Wortman J."/>
            <person name="Nusbaum C."/>
            <person name="Birren B."/>
        </authorList>
    </citation>
    <scope>NUCLEOTIDE SEQUENCE [LARGE SCALE GENOMIC DNA]</scope>
    <source>
        <strain evidence="3 4">CBS 617.96</strain>
    </source>
</reference>
<dbReference type="InterPro" id="IPR025718">
    <property type="entry name" value="SAP30_Sin3-bd"/>
</dbReference>
<dbReference type="OrthoDB" id="510958at2759"/>
<evidence type="ECO:0000313" key="4">
    <source>
        <dbReference type="Proteomes" id="UP000019484"/>
    </source>
</evidence>
<sequence>MPPARPRNIDDSRSEASSTVTNQKDKAALGPTSGSGVAKGKRLASNLNTSTTATKAATNGIGSVAAAPTDVDHKDPNLPRTEWNTMSTSILRTYRIAHRLSVPSAYNHPHAELTYTSSDIALRAPSVVQARRKLREQRHHDHKLQQGQRNGAGKGTKAKAKEKEKSRAEPPTRTAPSVAKSIEPPDPVSEQTDPSSSMTYIGPREPASQLATAVRKHFNAQQLNEADTIARFIYVVQQNGRGAVMGAKSES</sequence>
<dbReference type="RefSeq" id="XP_007722412.1">
    <property type="nucleotide sequence ID" value="XM_007724222.1"/>
</dbReference>
<feature type="compositionally biased region" description="Polar residues" evidence="1">
    <location>
        <begin position="189"/>
        <end position="199"/>
    </location>
</feature>
<dbReference type="Pfam" id="PF13867">
    <property type="entry name" value="SAP30_Sin3_bdg"/>
    <property type="match status" value="1"/>
</dbReference>
<feature type="region of interest" description="Disordered" evidence="1">
    <location>
        <begin position="133"/>
        <end position="203"/>
    </location>
</feature>
<dbReference type="AlphaFoldDB" id="W9YCF9"/>
<evidence type="ECO:0000313" key="3">
    <source>
        <dbReference type="EMBL" id="EXJ90218.1"/>
    </source>
</evidence>
<organism evidence="3 4">
    <name type="scientific">Capronia coronata CBS 617.96</name>
    <dbReference type="NCBI Taxonomy" id="1182541"/>
    <lineage>
        <taxon>Eukaryota</taxon>
        <taxon>Fungi</taxon>
        <taxon>Dikarya</taxon>
        <taxon>Ascomycota</taxon>
        <taxon>Pezizomycotina</taxon>
        <taxon>Eurotiomycetes</taxon>
        <taxon>Chaetothyriomycetidae</taxon>
        <taxon>Chaetothyriales</taxon>
        <taxon>Herpotrichiellaceae</taxon>
        <taxon>Capronia</taxon>
    </lineage>
</organism>
<protein>
    <recommendedName>
        <fullName evidence="2">Histone deacetylase complex subunit SAP30 Sin3 binding domain-containing protein</fullName>
    </recommendedName>
</protein>
<dbReference type="Proteomes" id="UP000019484">
    <property type="component" value="Unassembled WGS sequence"/>
</dbReference>
<feature type="domain" description="Histone deacetylase complex subunit SAP30 Sin3 binding" evidence="2">
    <location>
        <begin position="208"/>
        <end position="236"/>
    </location>
</feature>
<dbReference type="Gene3D" id="6.10.160.20">
    <property type="match status" value="1"/>
</dbReference>
<feature type="region of interest" description="Disordered" evidence="1">
    <location>
        <begin position="56"/>
        <end position="81"/>
    </location>
</feature>
<name>W9YCF9_9EURO</name>
<feature type="compositionally biased region" description="Basic and acidic residues" evidence="1">
    <location>
        <begin position="159"/>
        <end position="170"/>
    </location>
</feature>
<gene>
    <name evidence="3" type="ORF">A1O1_03317</name>
</gene>
<dbReference type="HOGENOM" id="CLU_087644_0_0_1"/>
<dbReference type="STRING" id="1182541.W9YCF9"/>